<dbReference type="RefSeq" id="WP_349242301.1">
    <property type="nucleotide sequence ID" value="NZ_JAVTTO010000004.1"/>
</dbReference>
<dbReference type="InterPro" id="IPR001296">
    <property type="entry name" value="Glyco_trans_1"/>
</dbReference>
<dbReference type="PANTHER" id="PTHR12526:SF630">
    <property type="entry name" value="GLYCOSYLTRANSFERASE"/>
    <property type="match status" value="1"/>
</dbReference>
<dbReference type="SUPFAM" id="SSF53756">
    <property type="entry name" value="UDP-Glycosyltransferase/glycogen phosphorylase"/>
    <property type="match status" value="1"/>
</dbReference>
<proteinExistence type="predicted"/>
<dbReference type="Pfam" id="PF00534">
    <property type="entry name" value="Glycos_transf_1"/>
    <property type="match status" value="1"/>
</dbReference>
<evidence type="ECO:0000259" key="1">
    <source>
        <dbReference type="Pfam" id="PF00534"/>
    </source>
</evidence>
<gene>
    <name evidence="2" type="ORF">RQM59_11700</name>
</gene>
<name>A0ABU3LH47_9FLAO</name>
<keyword evidence="2" id="KW-0328">Glycosyltransferase</keyword>
<feature type="domain" description="Glycosyl transferase family 1" evidence="1">
    <location>
        <begin position="176"/>
        <end position="327"/>
    </location>
</feature>
<reference evidence="2 3" key="1">
    <citation type="submission" date="2023-09" db="EMBL/GenBank/DDBJ databases">
        <title>Novel taxa isolated from Blanes Bay.</title>
        <authorList>
            <person name="Rey-Velasco X."/>
            <person name="Lucena T."/>
        </authorList>
    </citation>
    <scope>NUCLEOTIDE SEQUENCE [LARGE SCALE GENOMIC DNA]</scope>
    <source>
        <strain evidence="2 3">S356</strain>
    </source>
</reference>
<comment type="caution">
    <text evidence="2">The sequence shown here is derived from an EMBL/GenBank/DDBJ whole genome shotgun (WGS) entry which is preliminary data.</text>
</comment>
<dbReference type="GO" id="GO:0016757">
    <property type="term" value="F:glycosyltransferase activity"/>
    <property type="evidence" value="ECO:0007669"/>
    <property type="project" value="UniProtKB-KW"/>
</dbReference>
<dbReference type="EMBL" id="JAVTTO010000004">
    <property type="protein sequence ID" value="MDT7833050.1"/>
    <property type="molecule type" value="Genomic_DNA"/>
</dbReference>
<dbReference type="Proteomes" id="UP001257277">
    <property type="component" value="Unassembled WGS sequence"/>
</dbReference>
<dbReference type="EC" id="2.4.-.-" evidence="2"/>
<protein>
    <submittedName>
        <fullName evidence="2">Glycosyltransferase</fullName>
        <ecNumber evidence="2">2.4.-.-</ecNumber>
    </submittedName>
</protein>
<dbReference type="Gene3D" id="3.40.50.2000">
    <property type="entry name" value="Glycogen Phosphorylase B"/>
    <property type="match status" value="2"/>
</dbReference>
<dbReference type="PANTHER" id="PTHR12526">
    <property type="entry name" value="GLYCOSYLTRANSFERASE"/>
    <property type="match status" value="1"/>
</dbReference>
<sequence>MDGKLLFITPLFPSSKDEDTIVPFIFQFTEQFSQKYPSIEIHILAINYPLEKGIYMINNSTIYAMGGGFNKGLFSFVRFFKSLRKALSLYKKHRYTGVLSFWYGTSAIIGNILKSRFKVTHKTWLQGQDVKRNNWYLKWLAPKGENLITISKNQQRLLFENHRIHTNHIANVCVDENDFPELNKESRTIDIIGVGNLGPIKNYSKFIDVISQVHKKIPELKVVICGDGEEKEELQKKINTLSLHNTIELLGYVSNRKVKELLNTTSVFLHTSIFEGNPMVLQEALFSGCNVVSTFNIEEESNAIQHFYCANETAALSEKTIELLTNPLVTTSRVHHFKMEDTIKTIHALLSDNTLKAS</sequence>
<keyword evidence="3" id="KW-1185">Reference proteome</keyword>
<organism evidence="2 3">
    <name type="scientific">Asprobacillus argus</name>
    <dbReference type="NCBI Taxonomy" id="3076534"/>
    <lineage>
        <taxon>Bacteria</taxon>
        <taxon>Pseudomonadati</taxon>
        <taxon>Bacteroidota</taxon>
        <taxon>Flavobacteriia</taxon>
        <taxon>Flavobacteriales</taxon>
        <taxon>Flavobacteriaceae</taxon>
        <taxon>Asprobacillus</taxon>
    </lineage>
</organism>
<evidence type="ECO:0000313" key="3">
    <source>
        <dbReference type="Proteomes" id="UP001257277"/>
    </source>
</evidence>
<keyword evidence="2" id="KW-0808">Transferase</keyword>
<accession>A0ABU3LH47</accession>
<evidence type="ECO:0000313" key="2">
    <source>
        <dbReference type="EMBL" id="MDT7833050.1"/>
    </source>
</evidence>